<keyword evidence="8" id="KW-1185">Reference proteome</keyword>
<evidence type="ECO:0000259" key="6">
    <source>
        <dbReference type="Pfam" id="PF02776"/>
    </source>
</evidence>
<dbReference type="SUPFAM" id="SSF52467">
    <property type="entry name" value="DHS-like NAD/FAD-binding domain"/>
    <property type="match status" value="1"/>
</dbReference>
<dbReference type="EMBL" id="JALLBG020000168">
    <property type="protein sequence ID" value="KAL3760897.1"/>
    <property type="molecule type" value="Genomic_DNA"/>
</dbReference>
<evidence type="ECO:0000313" key="8">
    <source>
        <dbReference type="Proteomes" id="UP001530293"/>
    </source>
</evidence>
<dbReference type="InterPro" id="IPR045229">
    <property type="entry name" value="TPP_enz"/>
</dbReference>
<evidence type="ECO:0000259" key="4">
    <source>
        <dbReference type="Pfam" id="PF00205"/>
    </source>
</evidence>
<feature type="domain" description="Thiamine pyrophosphate enzyme N-terminal TPP-binding" evidence="6">
    <location>
        <begin position="27"/>
        <end position="143"/>
    </location>
</feature>
<dbReference type="GO" id="GO:0006520">
    <property type="term" value="P:amino acid metabolic process"/>
    <property type="evidence" value="ECO:0007669"/>
    <property type="project" value="UniProtKB-ARBA"/>
</dbReference>
<dbReference type="AlphaFoldDB" id="A0ABD3MFG1"/>
<dbReference type="PANTHER" id="PTHR18968">
    <property type="entry name" value="THIAMINE PYROPHOSPHATE ENZYMES"/>
    <property type="match status" value="1"/>
</dbReference>
<organism evidence="7 8">
    <name type="scientific">Discostella pseudostelligera</name>
    <dbReference type="NCBI Taxonomy" id="259834"/>
    <lineage>
        <taxon>Eukaryota</taxon>
        <taxon>Sar</taxon>
        <taxon>Stramenopiles</taxon>
        <taxon>Ochrophyta</taxon>
        <taxon>Bacillariophyta</taxon>
        <taxon>Coscinodiscophyceae</taxon>
        <taxon>Thalassiosirophycidae</taxon>
        <taxon>Stephanodiscales</taxon>
        <taxon>Stephanodiscaceae</taxon>
        <taxon>Discostella</taxon>
    </lineage>
</organism>
<comment type="similarity">
    <text evidence="1 3">Belongs to the TPP enzyme family.</text>
</comment>
<evidence type="ECO:0000313" key="7">
    <source>
        <dbReference type="EMBL" id="KAL3760897.1"/>
    </source>
</evidence>
<reference evidence="7 8" key="1">
    <citation type="submission" date="2024-10" db="EMBL/GenBank/DDBJ databases">
        <title>Updated reference genomes for cyclostephanoid diatoms.</title>
        <authorList>
            <person name="Roberts W.R."/>
            <person name="Alverson A.J."/>
        </authorList>
    </citation>
    <scope>NUCLEOTIDE SEQUENCE [LARGE SCALE GENOMIC DNA]</scope>
    <source>
        <strain evidence="7 8">AJA232-27</strain>
    </source>
</reference>
<comment type="caution">
    <text evidence="7">The sequence shown here is derived from an EMBL/GenBank/DDBJ whole genome shotgun (WGS) entry which is preliminary data.</text>
</comment>
<sequence>MADINENAVFDYDNNDVLITEHYRSLTGSEFLCQALVSAGVTHIFGGHGGAIVPLIDAIVAHPSLTWVYCRCEVNASMAAAAYAKLHGSLGCCVATSGPGASHLLSGLIDADQDRVPLLCITGMKSLGKTRHSDFQDIDQSSIFRMAGLAFSETVSHVDQLLPLARNAFTVAIATNRCAHLALPINIQQERVVARTHFCLGTAFQSRLCIAASSVQIEAFAMALRHEIMTGRRVLLACGYRANVKSVGYLIERLAELMHAPILTSFDGKGTVDEHHPLSYGVVGVYGNAGTSGSVDLLENCDTVVGVCVSDYAELLTDGHGLQVRKFLQVDERLVAGDSMRFSPKAVLSCEYLEDTLRSVIKVLEGHLLRSSTHEGRVTLSSEKAVDIMLRSKSITDDNDNIGSNADVHEPESANDVWSELKKESYAKPVGTPSTFLEGKELSTSPCIYSKEHCHPAVFFQLMGEYLDDDAVICADIGDNSLWLASALPAKRGQRFLTSEHLGIMGYAINSGLAASLSSSTSTCQNESRKQTLVVAGDGGVQMSINELATLRDHNAKNVLVVVICNSRLGRVQNETWGPGLNADGCHIGSPSYVDLFEAYGYPNGLVLSTGDNEVISETIKKCWESAEKNGCCVIELHQDPKVHPVMFKLSLPDSLSKRPWDTEASYHALPCIDVDKVLLEKPRIDKWLSGLNRVVKSEPYWLDNGDIFTISPSEVVETLFASLSVYPMGESPALFKTAPARAIFDTQFHASALNAMTAKTLLNEVVTKGVSNGHPLKFQFMACPPNFSFRLHSHASVELIVPLVGELWERYLYGAIVNPTVLSRMIPLEAAEKDSCKLYVKPSDDEIDRVAKSLQQTLVEKLPSLGTTGKFVDRVIKEGFVCYNEVGSIHQSYTKDRGCLIFVLWCGAHADIDQSACDCTGIDGSEGLFLP</sequence>
<dbReference type="CDD" id="cd00568">
    <property type="entry name" value="TPP_enzymes"/>
    <property type="match status" value="1"/>
</dbReference>
<dbReference type="PANTHER" id="PTHR18968:SF13">
    <property type="entry name" value="ACETOLACTATE SYNTHASE CATALYTIC SUBUNIT, MITOCHONDRIAL"/>
    <property type="match status" value="1"/>
</dbReference>
<dbReference type="Gene3D" id="3.40.50.1220">
    <property type="entry name" value="TPP-binding domain"/>
    <property type="match status" value="1"/>
</dbReference>
<dbReference type="Gene3D" id="3.40.50.970">
    <property type="match status" value="2"/>
</dbReference>
<evidence type="ECO:0000256" key="3">
    <source>
        <dbReference type="RuleBase" id="RU362132"/>
    </source>
</evidence>
<dbReference type="InterPro" id="IPR011766">
    <property type="entry name" value="TPP_enzyme_TPP-bd"/>
</dbReference>
<dbReference type="Pfam" id="PF02776">
    <property type="entry name" value="TPP_enzyme_N"/>
    <property type="match status" value="1"/>
</dbReference>
<dbReference type="Proteomes" id="UP001530293">
    <property type="component" value="Unassembled WGS sequence"/>
</dbReference>
<dbReference type="InterPro" id="IPR029061">
    <property type="entry name" value="THDP-binding"/>
</dbReference>
<name>A0ABD3MFG1_9STRA</name>
<evidence type="ECO:0000256" key="1">
    <source>
        <dbReference type="ARBA" id="ARBA00007812"/>
    </source>
</evidence>
<dbReference type="InterPro" id="IPR012000">
    <property type="entry name" value="Thiamin_PyroP_enz_cen_dom"/>
</dbReference>
<proteinExistence type="inferred from homology"/>
<keyword evidence="2 3" id="KW-0786">Thiamine pyrophosphate</keyword>
<dbReference type="InterPro" id="IPR029035">
    <property type="entry name" value="DHS-like_NAD/FAD-binding_dom"/>
</dbReference>
<evidence type="ECO:0000256" key="2">
    <source>
        <dbReference type="ARBA" id="ARBA00023052"/>
    </source>
</evidence>
<dbReference type="SUPFAM" id="SSF52518">
    <property type="entry name" value="Thiamin diphosphate-binding fold (THDP-binding)"/>
    <property type="match status" value="2"/>
</dbReference>
<gene>
    <name evidence="7" type="ORF">ACHAWU_009576</name>
</gene>
<dbReference type="InterPro" id="IPR012001">
    <property type="entry name" value="Thiamin_PyroP_enz_TPP-bd_dom"/>
</dbReference>
<protein>
    <submittedName>
        <fullName evidence="7">Uncharacterized protein</fullName>
    </submittedName>
</protein>
<accession>A0ABD3MFG1</accession>
<dbReference type="Pfam" id="PF02775">
    <property type="entry name" value="TPP_enzyme_C"/>
    <property type="match status" value="1"/>
</dbReference>
<dbReference type="Pfam" id="PF00205">
    <property type="entry name" value="TPP_enzyme_M"/>
    <property type="match status" value="1"/>
</dbReference>
<dbReference type="GO" id="GO:0019752">
    <property type="term" value="P:carboxylic acid metabolic process"/>
    <property type="evidence" value="ECO:0007669"/>
    <property type="project" value="UniProtKB-ARBA"/>
</dbReference>
<feature type="domain" description="Thiamine pyrophosphate enzyme central" evidence="4">
    <location>
        <begin position="228"/>
        <end position="317"/>
    </location>
</feature>
<evidence type="ECO:0000259" key="5">
    <source>
        <dbReference type="Pfam" id="PF02775"/>
    </source>
</evidence>
<feature type="domain" description="Thiamine pyrophosphate enzyme TPP-binding" evidence="5">
    <location>
        <begin position="476"/>
        <end position="636"/>
    </location>
</feature>